<keyword evidence="3" id="KW-0689">Ribosomal protein</keyword>
<dbReference type="FunFam" id="2.40.50.100:FF:000042">
    <property type="entry name" value="50S ribosomal protein L27"/>
    <property type="match status" value="1"/>
</dbReference>
<dbReference type="PROSITE" id="PS00831">
    <property type="entry name" value="RIBOSOMAL_L27"/>
    <property type="match status" value="1"/>
</dbReference>
<dbReference type="STRING" id="675824.A0A1E3Q7W1"/>
<dbReference type="Gene3D" id="2.40.50.100">
    <property type="match status" value="1"/>
</dbReference>
<evidence type="ECO:0000256" key="3">
    <source>
        <dbReference type="ARBA" id="ARBA00022980"/>
    </source>
</evidence>
<evidence type="ECO:0000256" key="7">
    <source>
        <dbReference type="ARBA" id="ARBA00035465"/>
    </source>
</evidence>
<dbReference type="GO" id="GO:0005762">
    <property type="term" value="C:mitochondrial large ribosomal subunit"/>
    <property type="evidence" value="ECO:0007669"/>
    <property type="project" value="TreeGrafter"/>
</dbReference>
<reference evidence="8 9" key="1">
    <citation type="journal article" date="2016" name="Proc. Natl. Acad. Sci. U.S.A.">
        <title>Comparative genomics of biotechnologically important yeasts.</title>
        <authorList>
            <person name="Riley R."/>
            <person name="Haridas S."/>
            <person name="Wolfe K.H."/>
            <person name="Lopes M.R."/>
            <person name="Hittinger C.T."/>
            <person name="Goeker M."/>
            <person name="Salamov A.A."/>
            <person name="Wisecaver J.H."/>
            <person name="Long T.M."/>
            <person name="Calvey C.H."/>
            <person name="Aerts A.L."/>
            <person name="Barry K.W."/>
            <person name="Choi C."/>
            <person name="Clum A."/>
            <person name="Coughlan A.Y."/>
            <person name="Deshpande S."/>
            <person name="Douglass A.P."/>
            <person name="Hanson S.J."/>
            <person name="Klenk H.-P."/>
            <person name="LaButti K.M."/>
            <person name="Lapidus A."/>
            <person name="Lindquist E.A."/>
            <person name="Lipzen A.M."/>
            <person name="Meier-Kolthoff J.P."/>
            <person name="Ohm R.A."/>
            <person name="Otillar R.P."/>
            <person name="Pangilinan J.L."/>
            <person name="Peng Y."/>
            <person name="Rokas A."/>
            <person name="Rosa C.A."/>
            <person name="Scheuner C."/>
            <person name="Sibirny A.A."/>
            <person name="Slot J.C."/>
            <person name="Stielow J.B."/>
            <person name="Sun H."/>
            <person name="Kurtzman C.P."/>
            <person name="Blackwell M."/>
            <person name="Grigoriev I.V."/>
            <person name="Jeffries T.W."/>
        </authorList>
    </citation>
    <scope>NUCLEOTIDE SEQUENCE [LARGE SCALE GENOMIC DNA]</scope>
    <source>
        <strain evidence="8 9">NRRL Y-11557</strain>
    </source>
</reference>
<evidence type="ECO:0000256" key="1">
    <source>
        <dbReference type="ARBA" id="ARBA00004173"/>
    </source>
</evidence>
<dbReference type="PRINTS" id="PR00063">
    <property type="entry name" value="RIBOSOMALL27"/>
</dbReference>
<keyword evidence="9" id="KW-1185">Reference proteome</keyword>
<dbReference type="SUPFAM" id="SSF110324">
    <property type="entry name" value="Ribosomal L27 protein-like"/>
    <property type="match status" value="1"/>
</dbReference>
<evidence type="ECO:0000256" key="2">
    <source>
        <dbReference type="ARBA" id="ARBA00010797"/>
    </source>
</evidence>
<dbReference type="OrthoDB" id="1867012at2759"/>
<dbReference type="EMBL" id="KV454293">
    <property type="protein sequence ID" value="ODQ73793.1"/>
    <property type="molecule type" value="Genomic_DNA"/>
</dbReference>
<evidence type="ECO:0000313" key="8">
    <source>
        <dbReference type="EMBL" id="ODQ73793.1"/>
    </source>
</evidence>
<dbReference type="PANTHER" id="PTHR15893:SF0">
    <property type="entry name" value="LARGE RIBOSOMAL SUBUNIT PROTEIN BL27M"/>
    <property type="match status" value="1"/>
</dbReference>
<dbReference type="Pfam" id="PF01016">
    <property type="entry name" value="Ribosomal_L27"/>
    <property type="match status" value="1"/>
</dbReference>
<evidence type="ECO:0000256" key="6">
    <source>
        <dbReference type="ARBA" id="ARBA00035267"/>
    </source>
</evidence>
<dbReference type="GO" id="GO:0003735">
    <property type="term" value="F:structural constituent of ribosome"/>
    <property type="evidence" value="ECO:0007669"/>
    <property type="project" value="InterPro"/>
</dbReference>
<dbReference type="GO" id="GO:0006412">
    <property type="term" value="P:translation"/>
    <property type="evidence" value="ECO:0007669"/>
    <property type="project" value="InterPro"/>
</dbReference>
<gene>
    <name evidence="8" type="ORF">LIPSTDRAFT_70843</name>
</gene>
<proteinExistence type="inferred from homology"/>
<dbReference type="InterPro" id="IPR018261">
    <property type="entry name" value="Ribosomal_bL27_CS"/>
</dbReference>
<organism evidence="8 9">
    <name type="scientific">Lipomyces starkeyi NRRL Y-11557</name>
    <dbReference type="NCBI Taxonomy" id="675824"/>
    <lineage>
        <taxon>Eukaryota</taxon>
        <taxon>Fungi</taxon>
        <taxon>Dikarya</taxon>
        <taxon>Ascomycota</taxon>
        <taxon>Saccharomycotina</taxon>
        <taxon>Lipomycetes</taxon>
        <taxon>Lipomycetales</taxon>
        <taxon>Lipomycetaceae</taxon>
        <taxon>Lipomyces</taxon>
    </lineage>
</organism>
<evidence type="ECO:0000256" key="4">
    <source>
        <dbReference type="ARBA" id="ARBA00023128"/>
    </source>
</evidence>
<dbReference type="PANTHER" id="PTHR15893">
    <property type="entry name" value="RIBOSOMAL PROTEIN L27"/>
    <property type="match status" value="1"/>
</dbReference>
<evidence type="ECO:0000256" key="5">
    <source>
        <dbReference type="ARBA" id="ARBA00023274"/>
    </source>
</evidence>
<protein>
    <recommendedName>
        <fullName evidence="6">Large ribosomal subunit protein bL27m</fullName>
    </recommendedName>
    <alternativeName>
        <fullName evidence="7">54S ribosomal protein L2, mitochondrial</fullName>
    </alternativeName>
</protein>
<accession>A0A1E3Q7W1</accession>
<keyword evidence="4" id="KW-0496">Mitochondrion</keyword>
<evidence type="ECO:0000313" key="9">
    <source>
        <dbReference type="Proteomes" id="UP000094385"/>
    </source>
</evidence>
<dbReference type="NCBIfam" id="TIGR00062">
    <property type="entry name" value="L27"/>
    <property type="match status" value="1"/>
</dbReference>
<dbReference type="Proteomes" id="UP000094385">
    <property type="component" value="Unassembled WGS sequence"/>
</dbReference>
<keyword evidence="5" id="KW-0687">Ribonucleoprotein</keyword>
<name>A0A1E3Q7W1_LIPST</name>
<dbReference type="InterPro" id="IPR001684">
    <property type="entry name" value="Ribosomal_bL27"/>
</dbReference>
<sequence length="207" mass="23742">MSFVKELAGRLAFSASTLSRNVSVTGGMLPHCVSRSVRNHLSSQLQLGSQLQFVRYATKKAASSRTNDYNSKGKRLGLKRAEGSEVKTGQIIFRQRGTKWFPGENASIGRDHTVFALEPGFVRYYRDPFHPERRLIGVALYPDMRLPTSHWQPRLRRFGRLPISDPVEAEKERTRISRKEYYGWLKKEEQMAQRMADKKKGGTQPEQ</sequence>
<comment type="subcellular location">
    <subcellularLocation>
        <location evidence="1">Mitochondrion</location>
    </subcellularLocation>
</comment>
<dbReference type="AlphaFoldDB" id="A0A1E3Q7W1"/>
<comment type="similarity">
    <text evidence="2">Belongs to the bacterial ribosomal protein bL27 family.</text>
</comment>